<comment type="catalytic activity">
    <reaction evidence="9 10">
        <text>L-glutamine + H2O = L-glutamate + NH4(+)</text>
        <dbReference type="Rhea" id="RHEA:15889"/>
        <dbReference type="ChEBI" id="CHEBI:15377"/>
        <dbReference type="ChEBI" id="CHEBI:28938"/>
        <dbReference type="ChEBI" id="CHEBI:29985"/>
        <dbReference type="ChEBI" id="CHEBI:58359"/>
        <dbReference type="EC" id="3.5.1.2"/>
    </reaction>
</comment>
<dbReference type="EC" id="4.3.2.10" evidence="10"/>
<feature type="domain" description="Glutamine amidotransferase" evidence="12">
    <location>
        <begin position="4"/>
        <end position="196"/>
    </location>
</feature>
<dbReference type="CDD" id="cd01748">
    <property type="entry name" value="GATase1_IGP_Synthase"/>
    <property type="match status" value="1"/>
</dbReference>
<dbReference type="HAMAP" id="MF_00278">
    <property type="entry name" value="HisH"/>
    <property type="match status" value="1"/>
</dbReference>
<dbReference type="EC" id="3.5.1.2" evidence="10"/>
<keyword evidence="5 10" id="KW-0315">Glutamine amidotransferase</keyword>
<protein>
    <recommendedName>
        <fullName evidence="10">Imidazole glycerol phosphate synthase subunit HisH</fullName>
        <ecNumber evidence="10">4.3.2.10</ecNumber>
    </recommendedName>
    <alternativeName>
        <fullName evidence="10">IGP synthase glutaminase subunit</fullName>
        <ecNumber evidence="10">3.5.1.2</ecNumber>
    </alternativeName>
    <alternativeName>
        <fullName evidence="10">IGP synthase subunit HisH</fullName>
    </alternativeName>
    <alternativeName>
        <fullName evidence="10">ImGP synthase subunit HisH</fullName>
        <shortName evidence="10">IGPS subunit HisH</shortName>
    </alternativeName>
</protein>
<dbReference type="InterPro" id="IPR017926">
    <property type="entry name" value="GATASE"/>
</dbReference>
<feature type="active site" evidence="10 11">
    <location>
        <position position="183"/>
    </location>
</feature>
<evidence type="ECO:0000313" key="14">
    <source>
        <dbReference type="Proteomes" id="UP000320048"/>
    </source>
</evidence>
<dbReference type="GO" id="GO:0005737">
    <property type="term" value="C:cytoplasm"/>
    <property type="evidence" value="ECO:0007669"/>
    <property type="project" value="UniProtKB-SubCell"/>
</dbReference>
<feature type="active site" description="Nucleophile" evidence="10 11">
    <location>
        <position position="79"/>
    </location>
</feature>
<dbReference type="AlphaFoldDB" id="A0A537JDG1"/>
<dbReference type="GO" id="GO:0004359">
    <property type="term" value="F:glutaminase activity"/>
    <property type="evidence" value="ECO:0007669"/>
    <property type="project" value="UniProtKB-EC"/>
</dbReference>
<evidence type="ECO:0000256" key="2">
    <source>
        <dbReference type="ARBA" id="ARBA00011152"/>
    </source>
</evidence>
<dbReference type="PROSITE" id="PS51273">
    <property type="entry name" value="GATASE_TYPE_1"/>
    <property type="match status" value="1"/>
</dbReference>
<dbReference type="InterPro" id="IPR010139">
    <property type="entry name" value="Imidazole-glycPsynth_HisH"/>
</dbReference>
<evidence type="ECO:0000256" key="10">
    <source>
        <dbReference type="HAMAP-Rule" id="MF_00278"/>
    </source>
</evidence>
<evidence type="ECO:0000256" key="1">
    <source>
        <dbReference type="ARBA" id="ARBA00005091"/>
    </source>
</evidence>
<comment type="subunit">
    <text evidence="2 10">Heterodimer of HisH and HisF.</text>
</comment>
<evidence type="ECO:0000256" key="8">
    <source>
        <dbReference type="ARBA" id="ARBA00047838"/>
    </source>
</evidence>
<dbReference type="GO" id="GO:0000107">
    <property type="term" value="F:imidazoleglycerol-phosphate synthase activity"/>
    <property type="evidence" value="ECO:0007669"/>
    <property type="project" value="UniProtKB-UniRule"/>
</dbReference>
<dbReference type="NCBIfam" id="TIGR01855">
    <property type="entry name" value="IMP_synth_hisH"/>
    <property type="match status" value="1"/>
</dbReference>
<evidence type="ECO:0000256" key="6">
    <source>
        <dbReference type="ARBA" id="ARBA00023102"/>
    </source>
</evidence>
<proteinExistence type="inferred from homology"/>
<dbReference type="Proteomes" id="UP000320048">
    <property type="component" value="Unassembled WGS sequence"/>
</dbReference>
<comment type="catalytic activity">
    <reaction evidence="8 10">
        <text>5-[(5-phospho-1-deoxy-D-ribulos-1-ylimino)methylamino]-1-(5-phospho-beta-D-ribosyl)imidazole-4-carboxamide + L-glutamine = D-erythro-1-(imidazol-4-yl)glycerol 3-phosphate + 5-amino-1-(5-phospho-beta-D-ribosyl)imidazole-4-carboxamide + L-glutamate + H(+)</text>
        <dbReference type="Rhea" id="RHEA:24793"/>
        <dbReference type="ChEBI" id="CHEBI:15378"/>
        <dbReference type="ChEBI" id="CHEBI:29985"/>
        <dbReference type="ChEBI" id="CHEBI:58278"/>
        <dbReference type="ChEBI" id="CHEBI:58359"/>
        <dbReference type="ChEBI" id="CHEBI:58475"/>
        <dbReference type="ChEBI" id="CHEBI:58525"/>
        <dbReference type="EC" id="4.3.2.10"/>
    </reaction>
</comment>
<evidence type="ECO:0000256" key="5">
    <source>
        <dbReference type="ARBA" id="ARBA00022962"/>
    </source>
</evidence>
<reference evidence="13 14" key="1">
    <citation type="journal article" date="2019" name="Nat. Microbiol.">
        <title>Mediterranean grassland soil C-N compound turnover is dependent on rainfall and depth, and is mediated by genomically divergent microorganisms.</title>
        <authorList>
            <person name="Diamond S."/>
            <person name="Andeer P.F."/>
            <person name="Li Z."/>
            <person name="Crits-Christoph A."/>
            <person name="Burstein D."/>
            <person name="Anantharaman K."/>
            <person name="Lane K.R."/>
            <person name="Thomas B.C."/>
            <person name="Pan C."/>
            <person name="Northen T.R."/>
            <person name="Banfield J.F."/>
        </authorList>
    </citation>
    <scope>NUCLEOTIDE SEQUENCE [LARGE SCALE GENOMIC DNA]</scope>
    <source>
        <strain evidence="13">NP_7</strain>
    </source>
</reference>
<accession>A0A537JDG1</accession>
<evidence type="ECO:0000256" key="7">
    <source>
        <dbReference type="ARBA" id="ARBA00023239"/>
    </source>
</evidence>
<name>A0A537JDG1_9BACT</name>
<evidence type="ECO:0000256" key="9">
    <source>
        <dbReference type="ARBA" id="ARBA00049534"/>
    </source>
</evidence>
<dbReference type="GO" id="GO:0000105">
    <property type="term" value="P:L-histidine biosynthetic process"/>
    <property type="evidence" value="ECO:0007669"/>
    <property type="project" value="UniProtKB-UniRule"/>
</dbReference>
<dbReference type="PROSITE" id="PS51274">
    <property type="entry name" value="GATASE_COBBQ"/>
    <property type="match status" value="1"/>
</dbReference>
<comment type="function">
    <text evidence="10">IGPS catalyzes the conversion of PRFAR and glutamine to IGP, AICAR and glutamate. The HisH subunit catalyzes the hydrolysis of glutamine to glutamate and ammonia as part of the synthesis of IGP and AICAR. The resulting ammonia molecule is channeled to the active site of HisF.</text>
</comment>
<evidence type="ECO:0000256" key="4">
    <source>
        <dbReference type="ARBA" id="ARBA00022801"/>
    </source>
</evidence>
<comment type="caution">
    <text evidence="13">The sequence shown here is derived from an EMBL/GenBank/DDBJ whole genome shotgun (WGS) entry which is preliminary data.</text>
</comment>
<gene>
    <name evidence="10 13" type="primary">hisH</name>
    <name evidence="13" type="ORF">E6H04_06290</name>
</gene>
<evidence type="ECO:0000313" key="13">
    <source>
        <dbReference type="EMBL" id="TMI81571.1"/>
    </source>
</evidence>
<evidence type="ECO:0000256" key="3">
    <source>
        <dbReference type="ARBA" id="ARBA00022605"/>
    </source>
</evidence>
<keyword evidence="10" id="KW-0963">Cytoplasm</keyword>
<keyword evidence="4 10" id="KW-0378">Hydrolase</keyword>
<evidence type="ECO:0000259" key="12">
    <source>
        <dbReference type="Pfam" id="PF00117"/>
    </source>
</evidence>
<dbReference type="Gene3D" id="3.40.50.880">
    <property type="match status" value="1"/>
</dbReference>
<dbReference type="PANTHER" id="PTHR42701:SF1">
    <property type="entry name" value="IMIDAZOLE GLYCEROL PHOSPHATE SYNTHASE SUBUNIT HISH"/>
    <property type="match status" value="1"/>
</dbReference>
<keyword evidence="7 10" id="KW-0456">Lyase</keyword>
<keyword evidence="6 10" id="KW-0368">Histidine biosynthesis</keyword>
<dbReference type="UniPathway" id="UPA00031">
    <property type="reaction ID" value="UER00010"/>
</dbReference>
<dbReference type="PANTHER" id="PTHR42701">
    <property type="entry name" value="IMIDAZOLE GLYCEROL PHOSPHATE SYNTHASE SUBUNIT HISH"/>
    <property type="match status" value="1"/>
</dbReference>
<dbReference type="SUPFAM" id="SSF52317">
    <property type="entry name" value="Class I glutamine amidotransferase-like"/>
    <property type="match status" value="1"/>
</dbReference>
<dbReference type="PIRSF" id="PIRSF000495">
    <property type="entry name" value="Amidotransf_hisH"/>
    <property type="match status" value="1"/>
</dbReference>
<dbReference type="GO" id="GO:0016829">
    <property type="term" value="F:lyase activity"/>
    <property type="evidence" value="ECO:0007669"/>
    <property type="project" value="UniProtKB-KW"/>
</dbReference>
<sequence>MIAVVDYGAGNLRSIQKALERQGLEARLVDSPRALDGAEAVVVPGDGAFGPAMDRLRSAGFADRIRAFIDSGRPFLGICLGMQLLFEASEEDGAHRGLGVLPGRIVRLAGAVKVPHMGWNALRLLRPSPLLDGCVTGEYVYFIHSYHAAPADPALVAATAEYGGQVAAVVGRGNIWATQFHPEKSGAAGMRIVANFARWAVGAGASGR</sequence>
<evidence type="ECO:0000256" key="11">
    <source>
        <dbReference type="PIRSR" id="PIRSR000495-1"/>
    </source>
</evidence>
<organism evidence="13 14">
    <name type="scientific">Candidatus Segetimicrobium genomatis</name>
    <dbReference type="NCBI Taxonomy" id="2569760"/>
    <lineage>
        <taxon>Bacteria</taxon>
        <taxon>Bacillati</taxon>
        <taxon>Candidatus Sysuimicrobiota</taxon>
        <taxon>Candidatus Sysuimicrobiia</taxon>
        <taxon>Candidatus Sysuimicrobiales</taxon>
        <taxon>Candidatus Segetimicrobiaceae</taxon>
        <taxon>Candidatus Segetimicrobium</taxon>
    </lineage>
</organism>
<keyword evidence="3 10" id="KW-0028">Amino-acid biosynthesis</keyword>
<comment type="subcellular location">
    <subcellularLocation>
        <location evidence="10">Cytoplasm</location>
    </subcellularLocation>
</comment>
<dbReference type="InterPro" id="IPR029062">
    <property type="entry name" value="Class_I_gatase-like"/>
</dbReference>
<dbReference type="EMBL" id="VBAO01000164">
    <property type="protein sequence ID" value="TMI81571.1"/>
    <property type="molecule type" value="Genomic_DNA"/>
</dbReference>
<feature type="active site" evidence="10 11">
    <location>
        <position position="181"/>
    </location>
</feature>
<dbReference type="Pfam" id="PF00117">
    <property type="entry name" value="GATase"/>
    <property type="match status" value="1"/>
</dbReference>
<comment type="pathway">
    <text evidence="1 10">Amino-acid biosynthesis; L-histidine biosynthesis; L-histidine from 5-phospho-alpha-D-ribose 1-diphosphate: step 5/9.</text>
</comment>